<dbReference type="KEGG" id="ggr:HKW67_08470"/>
<dbReference type="InterPro" id="IPR008969">
    <property type="entry name" value="CarboxyPept-like_regulatory"/>
</dbReference>
<name>A0A6M4INN2_9BACT</name>
<protein>
    <recommendedName>
        <fullName evidence="3">TonB-dependent receptor</fullName>
    </recommendedName>
</protein>
<evidence type="ECO:0000313" key="1">
    <source>
        <dbReference type="EMBL" id="QJR35538.1"/>
    </source>
</evidence>
<organism evidence="1 2">
    <name type="scientific">Gemmatimonas groenlandica</name>
    <dbReference type="NCBI Taxonomy" id="2732249"/>
    <lineage>
        <taxon>Bacteria</taxon>
        <taxon>Pseudomonadati</taxon>
        <taxon>Gemmatimonadota</taxon>
        <taxon>Gemmatimonadia</taxon>
        <taxon>Gemmatimonadales</taxon>
        <taxon>Gemmatimonadaceae</taxon>
        <taxon>Gemmatimonas</taxon>
    </lineage>
</organism>
<reference evidence="1 2" key="1">
    <citation type="submission" date="2020-05" db="EMBL/GenBank/DDBJ databases">
        <title>Complete genome sequence of Gemmatimonas greenlandica TET16.</title>
        <authorList>
            <person name="Zeng Y."/>
        </authorList>
    </citation>
    <scope>NUCLEOTIDE SEQUENCE [LARGE SCALE GENOMIC DNA]</scope>
    <source>
        <strain evidence="1 2">TET16</strain>
    </source>
</reference>
<dbReference type="AlphaFoldDB" id="A0A6M4INN2"/>
<dbReference type="SUPFAM" id="SSF56935">
    <property type="entry name" value="Porins"/>
    <property type="match status" value="1"/>
</dbReference>
<keyword evidence="2" id="KW-1185">Reference proteome</keyword>
<dbReference type="SUPFAM" id="SSF49464">
    <property type="entry name" value="Carboxypeptidase regulatory domain-like"/>
    <property type="match status" value="1"/>
</dbReference>
<evidence type="ECO:0000313" key="2">
    <source>
        <dbReference type="Proteomes" id="UP000500938"/>
    </source>
</evidence>
<proteinExistence type="predicted"/>
<sequence>MTYARFGRLLVVIAATPFSLSSQPSVVKGIVLDSLRRGLADVSVDRIDGSAYALTRTDGRFSLLLDGTTSRVRFQKVGYLPAERTLNLAAFPHEILEVVLSVAPTALAGVLVSGGREGAAMTRESVRRIPPVGESDVYRALPLLAGVTQPDDVKARVNLLGAAGDEASYSLDGHPLQAMAHLQNVIGAFNTASIDGVELRLNQIPSVVDSRVGGLVAVTTRQPGRERNGELVASLLSLGATVVSASSTRADLLVSARASYIGALLNRVTDGSGSSSARVPDFSDALVRFGFTPTPSSRVELLGSRAFDAERPGPGSTGVPLRSSETLGGLRLTFAGKRMDAHLRTSHDRAETLDRNQVAGVAAVNNVQSWFSAEAGAKLQLWRVLEASGVVSLDERRHMHRWLNIRTGAGGSERLDLSARQRLLAVGSQFLLKFSEGRSLSAGARITVADSSSAFAPQLVAKVLSSSAQQVSIGIERRAQFDAQLSDPENTRPQPTFLLSRPRLMDAVSLEYRLHERTDGGVAYSLHTTAAVRWYADRTTSAQRSGPAASRTSDMLFERAPARSLGIATTVLARHASGPSAQLTYSFVRSLTRRHDEWVPTSWDTPSNISGVFTLPLPRRLSLSVVGAMRSGLPITPIVGRVIVPSFDGSGGESRLIYGEMNSARLPGFQRFDVALRKRWTPRAFEVDASLQVVNLLYKRNVVAYDAATYLAQVASGQTPTARRAGLPLVPSIGVEVRW</sequence>
<dbReference type="EMBL" id="CP053085">
    <property type="protein sequence ID" value="QJR35538.1"/>
    <property type="molecule type" value="Genomic_DNA"/>
</dbReference>
<gene>
    <name evidence="1" type="ORF">HKW67_08470</name>
</gene>
<accession>A0A6M4INN2</accession>
<dbReference type="Proteomes" id="UP000500938">
    <property type="component" value="Chromosome"/>
</dbReference>
<dbReference type="RefSeq" id="WP_171224969.1">
    <property type="nucleotide sequence ID" value="NZ_CP053085.1"/>
</dbReference>
<evidence type="ECO:0008006" key="3">
    <source>
        <dbReference type="Google" id="ProtNLM"/>
    </source>
</evidence>